<dbReference type="PANTHER" id="PTHR14440">
    <property type="entry name" value="DNA-DIRECTED RNA POLYMERASE I SUBUNIT RPA49"/>
    <property type="match status" value="1"/>
</dbReference>
<keyword evidence="4" id="KW-0804">Transcription</keyword>
<dbReference type="OrthoDB" id="532500at2759"/>
<comment type="similarity">
    <text evidence="2">Belongs to the eukaryotic RPA49/POLR1E RNA polymerase subunit family.</text>
</comment>
<evidence type="ECO:0000256" key="4">
    <source>
        <dbReference type="ARBA" id="ARBA00023163"/>
    </source>
</evidence>
<dbReference type="GO" id="GO:0006351">
    <property type="term" value="P:DNA-templated transcription"/>
    <property type="evidence" value="ECO:0007669"/>
    <property type="project" value="InterPro"/>
</dbReference>
<keyword evidence="7" id="KW-1185">Reference proteome</keyword>
<protein>
    <recommendedName>
        <fullName evidence="8">RNA polymerase I associated factor, A49-like protein</fullName>
    </recommendedName>
</protein>
<comment type="subcellular location">
    <subcellularLocation>
        <location evidence="1">Nucleus</location>
        <location evidence="1">Nucleolus</location>
    </subcellularLocation>
</comment>
<dbReference type="EMBL" id="KQ965810">
    <property type="protein sequence ID" value="KXS10999.1"/>
    <property type="molecule type" value="Genomic_DNA"/>
</dbReference>
<evidence type="ECO:0000256" key="5">
    <source>
        <dbReference type="ARBA" id="ARBA00023242"/>
    </source>
</evidence>
<gene>
    <name evidence="6" type="ORF">M427DRAFT_148145</name>
</gene>
<reference evidence="6 7" key="1">
    <citation type="journal article" date="2015" name="Genome Biol. Evol.">
        <title>Phylogenomic analyses indicate that early fungi evolved digesting cell walls of algal ancestors of land plants.</title>
        <authorList>
            <person name="Chang Y."/>
            <person name="Wang S."/>
            <person name="Sekimoto S."/>
            <person name="Aerts A.L."/>
            <person name="Choi C."/>
            <person name="Clum A."/>
            <person name="LaButti K.M."/>
            <person name="Lindquist E.A."/>
            <person name="Yee Ngan C."/>
            <person name="Ohm R.A."/>
            <person name="Salamov A.A."/>
            <person name="Grigoriev I.V."/>
            <person name="Spatafora J.W."/>
            <person name="Berbee M.L."/>
        </authorList>
    </citation>
    <scope>NUCLEOTIDE SEQUENCE [LARGE SCALE GENOMIC DNA]</scope>
    <source>
        <strain evidence="6 7">JEL478</strain>
    </source>
</reference>
<dbReference type="STRING" id="1344416.A0A139A2S4"/>
<evidence type="ECO:0000256" key="3">
    <source>
        <dbReference type="ARBA" id="ARBA00022478"/>
    </source>
</evidence>
<evidence type="ECO:0000256" key="1">
    <source>
        <dbReference type="ARBA" id="ARBA00004604"/>
    </source>
</evidence>
<evidence type="ECO:0000313" key="7">
    <source>
        <dbReference type="Proteomes" id="UP000070544"/>
    </source>
</evidence>
<dbReference type="OMA" id="FPAWIWS"/>
<sequence length="393" mass="43710">MIKSAANDDTGPHLASVPALHVDESSHFSLFGSIDSQRASKRRRLQIAGEGGRVAFTGTQVDGERYVVGLYDSHSNSLTLKEGDMFDVRMIAKPNLLVDSESQTVRSKNAIARTQLGETFGSRKRQQALRAYARNQVDTGATTFEVVDALNDQVQSNPESSSDDMASSVLPSCDQSATTVEQIYALDSIHPPAEVQQIPVLKFLRDTGEDPQRLCEDTSRSKDRLKRLIHTHYMLKMLSLAKMKFLDDPGKMRAKIGSPLVVFEGLTGRFMQLDAVTNAYSMPPKLQDKLCCYILAALLHLHGFKLNISEVSTSMKLPSKKLSELSSAMGLRLKTTRHVAWDSDSTFINFRQRREERNVFSNEANKETMGFCNTVVQVQTLGRVRAVVYLSTV</sequence>
<proteinExistence type="inferred from homology"/>
<name>A0A139A2S4_GONPJ</name>
<organism evidence="6 7">
    <name type="scientific">Gonapodya prolifera (strain JEL478)</name>
    <name type="common">Monoblepharis prolifera</name>
    <dbReference type="NCBI Taxonomy" id="1344416"/>
    <lineage>
        <taxon>Eukaryota</taxon>
        <taxon>Fungi</taxon>
        <taxon>Fungi incertae sedis</taxon>
        <taxon>Chytridiomycota</taxon>
        <taxon>Chytridiomycota incertae sedis</taxon>
        <taxon>Monoblepharidomycetes</taxon>
        <taxon>Monoblepharidales</taxon>
        <taxon>Gonapodyaceae</taxon>
        <taxon>Gonapodya</taxon>
    </lineage>
</organism>
<evidence type="ECO:0008006" key="8">
    <source>
        <dbReference type="Google" id="ProtNLM"/>
    </source>
</evidence>
<evidence type="ECO:0000313" key="6">
    <source>
        <dbReference type="EMBL" id="KXS10999.1"/>
    </source>
</evidence>
<dbReference type="InterPro" id="IPR009668">
    <property type="entry name" value="RNA_pol-assoc_fac_A49-like"/>
</dbReference>
<keyword evidence="5" id="KW-0539">Nucleus</keyword>
<keyword evidence="3" id="KW-0240">DNA-directed RNA polymerase</keyword>
<dbReference type="Pfam" id="PF06870">
    <property type="entry name" value="RNA_pol_I_A49"/>
    <property type="match status" value="1"/>
</dbReference>
<accession>A0A139A2S4</accession>
<dbReference type="AlphaFoldDB" id="A0A139A2S4"/>
<dbReference type="GO" id="GO:0000428">
    <property type="term" value="C:DNA-directed RNA polymerase complex"/>
    <property type="evidence" value="ECO:0007669"/>
    <property type="project" value="UniProtKB-KW"/>
</dbReference>
<dbReference type="Proteomes" id="UP000070544">
    <property type="component" value="Unassembled WGS sequence"/>
</dbReference>
<dbReference type="GO" id="GO:0003677">
    <property type="term" value="F:DNA binding"/>
    <property type="evidence" value="ECO:0007669"/>
    <property type="project" value="InterPro"/>
</dbReference>
<dbReference type="GO" id="GO:0005730">
    <property type="term" value="C:nucleolus"/>
    <property type="evidence" value="ECO:0007669"/>
    <property type="project" value="UniProtKB-SubCell"/>
</dbReference>
<evidence type="ECO:0000256" key="2">
    <source>
        <dbReference type="ARBA" id="ARBA00009430"/>
    </source>
</evidence>